<feature type="compositionally biased region" description="Basic and acidic residues" evidence="1">
    <location>
        <begin position="198"/>
        <end position="221"/>
    </location>
</feature>
<protein>
    <submittedName>
        <fullName evidence="2">Uncharacterized protein</fullName>
    </submittedName>
</protein>
<accession>A0A7R9NXT5</accession>
<dbReference type="AlphaFoldDB" id="A0A7R9NXT5"/>
<proteinExistence type="predicted"/>
<sequence length="250" mass="28188">MTKGVVLLVLKRPAMKNRSGLGVDEEGHIYRSLLAFAWRGREKPSSIQPTEVQISISPSSAVLVYRESSALDHVATEAGGPLVKPVQQEVQCDESKGVLRRVVVEYPSVNGVLHQRPKNNSQEETRPWRNCAALKMMFSFFLLLFCEEEDEEKEARKKRSSLASVYLLFMYLRAFIMAGPTQLPARVKYGSKGEIRKDQDMSEMEETKKEIGTTDSRKCEEESAGGILLNKPSHRLETVHNDEETTTLTI</sequence>
<evidence type="ECO:0000313" key="2">
    <source>
        <dbReference type="EMBL" id="CAD7460082.1"/>
    </source>
</evidence>
<gene>
    <name evidence="2" type="ORF">TTEB3V08_LOCUS8025</name>
</gene>
<organism evidence="2">
    <name type="scientific">Timema tahoe</name>
    <dbReference type="NCBI Taxonomy" id="61484"/>
    <lineage>
        <taxon>Eukaryota</taxon>
        <taxon>Metazoa</taxon>
        <taxon>Ecdysozoa</taxon>
        <taxon>Arthropoda</taxon>
        <taxon>Hexapoda</taxon>
        <taxon>Insecta</taxon>
        <taxon>Pterygota</taxon>
        <taxon>Neoptera</taxon>
        <taxon>Polyneoptera</taxon>
        <taxon>Phasmatodea</taxon>
        <taxon>Timematodea</taxon>
        <taxon>Timematoidea</taxon>
        <taxon>Timematidae</taxon>
        <taxon>Timema</taxon>
    </lineage>
</organism>
<reference evidence="2" key="1">
    <citation type="submission" date="2020-11" db="EMBL/GenBank/DDBJ databases">
        <authorList>
            <person name="Tran Van P."/>
        </authorList>
    </citation>
    <scope>NUCLEOTIDE SEQUENCE</scope>
</reference>
<name>A0A7R9NXT5_9NEOP</name>
<dbReference type="EMBL" id="OE003382">
    <property type="protein sequence ID" value="CAD7460082.1"/>
    <property type="molecule type" value="Genomic_DNA"/>
</dbReference>
<evidence type="ECO:0000256" key="1">
    <source>
        <dbReference type="SAM" id="MobiDB-lite"/>
    </source>
</evidence>
<feature type="region of interest" description="Disordered" evidence="1">
    <location>
        <begin position="198"/>
        <end position="226"/>
    </location>
</feature>